<reference evidence="2" key="1">
    <citation type="journal article" date="1992" name="Mol. Microbiol.">
        <title>Identification of replication and stability functions in the complete nucleotide sequence of plasmid pUH24 from the cyanobacterium Synechococcus sp. PCC 7942.</title>
        <authorList>
            <person name="Van der Plas J."/>
            <person name="Oosterhoff-Teertstra R."/>
            <person name="Borrias M."/>
            <person name="Weisbeek P."/>
        </authorList>
    </citation>
    <scope>NUCLEOTIDE SEQUENCE</scope>
    <source>
        <strain evidence="2">PCC 7942</strain>
        <plasmid evidence="2">pUH24</plasmid>
    </source>
</reference>
<dbReference type="InterPro" id="IPR049996">
    <property type="entry name" value="Slr7037-like"/>
</dbReference>
<dbReference type="InterPro" id="IPR015330">
    <property type="entry name" value="DNA_primase/pol_bifunc_N"/>
</dbReference>
<dbReference type="SUPFAM" id="SSF52540">
    <property type="entry name" value="P-loop containing nucleoside triphosphate hydrolases"/>
    <property type="match status" value="1"/>
</dbReference>
<geneLocation type="plasmid" evidence="2">
    <name>pUH24</name>
</geneLocation>
<dbReference type="Pfam" id="PF08707">
    <property type="entry name" value="PriCT_2"/>
    <property type="match status" value="1"/>
</dbReference>
<protein>
    <submittedName>
        <fullName evidence="2">RepA protein</fullName>
    </submittedName>
</protein>
<proteinExistence type="predicted"/>
<keyword evidence="2" id="KW-0614">Plasmid</keyword>
<dbReference type="RefSeq" id="WP_011117344.1">
    <property type="nucleotide sequence ID" value="NC_004990.1"/>
</dbReference>
<organism evidence="2">
    <name type="scientific">Synechococcus elongatus (strain ATCC 33912 / PCC 7942 / FACHB-805)</name>
    <name type="common">Anacystis nidulans R2</name>
    <dbReference type="NCBI Taxonomy" id="1140"/>
    <lineage>
        <taxon>Bacteria</taxon>
        <taxon>Bacillati</taxon>
        <taxon>Cyanobacteriota</taxon>
        <taxon>Cyanophyceae</taxon>
        <taxon>Synechococcales</taxon>
        <taxon>Synechococcaceae</taxon>
        <taxon>Synechococcus</taxon>
    </lineage>
</organism>
<dbReference type="CDD" id="cd04859">
    <property type="entry name" value="Prim_Pol"/>
    <property type="match status" value="1"/>
</dbReference>
<evidence type="ECO:0000259" key="1">
    <source>
        <dbReference type="SMART" id="SM00943"/>
    </source>
</evidence>
<dbReference type="Pfam" id="PF09250">
    <property type="entry name" value="Prim-Pol"/>
    <property type="match status" value="1"/>
</dbReference>
<evidence type="ECO:0000313" key="2">
    <source>
        <dbReference type="EMBL" id="AAB21875.1"/>
    </source>
</evidence>
<dbReference type="SMART" id="SM00943">
    <property type="entry name" value="Prim-Pol"/>
    <property type="match status" value="1"/>
</dbReference>
<dbReference type="AlphaFoldDB" id="Q53576"/>
<dbReference type="InterPro" id="IPR014819">
    <property type="entry name" value="PriCT_2"/>
</dbReference>
<name>Q53576_SYNE7</name>
<dbReference type="GO" id="GO:0016817">
    <property type="term" value="F:hydrolase activity, acting on acid anhydrides"/>
    <property type="evidence" value="ECO:0007669"/>
    <property type="project" value="InterPro"/>
</dbReference>
<dbReference type="InterPro" id="IPR027417">
    <property type="entry name" value="P-loop_NTPase"/>
</dbReference>
<dbReference type="SUPFAM" id="SSF56747">
    <property type="entry name" value="Prim-pol domain"/>
    <property type="match status" value="1"/>
</dbReference>
<accession>Q53576</accession>
<dbReference type="NCBIfam" id="NF042913">
    <property type="entry name" value="CyRepA1"/>
    <property type="match status" value="1"/>
</dbReference>
<sequence length="876" mass="95050">MAFIANHLQRSQIPTRCELIDQLDRLPPNWRFCVVNSRKAPFDPGWQNNPLDHAAVAERIRSDRRVTGIGLLTGPASGGLIAVDFDGPTAHEALPEGLTLTELPPTVAYTSGKPGRHQRLYQVPQERWAAIATQKLHSPDGDLLELRWNKLQSVIVGQHPETGAYRWVEGCAPWEIEVAEAPPELLDAMERQDRQTAPKSYKPIVSAPASDDEVAIARTMLAHVPASYADDYESWVAVGMALQSVSDALLDDWIAWSAQSSKFDGNRKLERKWASFKGSGITIATLAKLAKEGGYRPPKLTRQEQREYQREVANEWQRLTRSPNRLHTGGYINGDYIPQPEQHRLVCLNAAMGTGKTEAIAGHLQPLIGTGIPVVLITHRRTLGAALGKRLGVPWAEECVPGSDLRMIGLGGCLDSMHPASKLRFSAHGWQRAIVVIDEVELWAEHLLSGKTEIAKHRPEVMAEIAGLLAGGRQVIAADAMLSDVSIALLEALTGSTAYLVSSTVQPFSGAPVYQVGSDRELMAMAVEMVQAGKRLAVFCDRQKLSQSRPSLYSAATIAQQLSEACGQPVPVIDSEANKRGALETLKLNPQMFINCCPHLVFTSVIDAGLSITQGVGDRPFDAVLIFAGAGHIAPGAIAQIAGRVRSNVPRFITCPDTSNLMRAGNGSIDPTEVADGLKRHQQVILAQLSQAAIKIGEPVASQAYLTAWAELAARRNRDGLTYAATVEQLLRLNGFTWQDWDGAIDPFLQEVVDELQRETAEALADASAEAILSSPDLTPKEAEAIASADFANAEQLAALARHRCQQRWGDCTRELLAADDDGLYAPLRLLFWLSLGKDAVPLAMPPSSTNGAIARCSDPILWAAVSRPKCGTCMG</sequence>
<dbReference type="EMBL" id="S89470">
    <property type="protein sequence ID" value="AAB21875.1"/>
    <property type="molecule type" value="Genomic_DNA"/>
</dbReference>
<gene>
    <name evidence="2" type="primary">repA</name>
</gene>
<feature type="domain" description="DNA primase/polymerase bifunctional N-terminal" evidence="1">
    <location>
        <begin position="19"/>
        <end position="185"/>
    </location>
</feature>